<dbReference type="PANTHER" id="PTHR21780:SF0">
    <property type="entry name" value="TRANSMEMBRANE PROTEIN 209"/>
    <property type="match status" value="1"/>
</dbReference>
<protein>
    <recommendedName>
        <fullName evidence="4">glutaredoxin-dependent peroxiredoxin</fullName>
        <ecNumber evidence="4">1.11.1.25</ecNumber>
    </recommendedName>
    <alternativeName>
        <fullName evidence="8">Glutaredoxin-dependent peroxiredoxin</fullName>
    </alternativeName>
</protein>
<comment type="catalytic activity">
    <reaction evidence="1">
        <text>[glutaredoxin]-dithiol + a hydroperoxide = [glutaredoxin]-disulfide + an alcohol + H2O</text>
        <dbReference type="Rhea" id="RHEA:62624"/>
        <dbReference type="Rhea" id="RHEA-COMP:10729"/>
        <dbReference type="Rhea" id="RHEA-COMP:10730"/>
        <dbReference type="ChEBI" id="CHEBI:15377"/>
        <dbReference type="ChEBI" id="CHEBI:29950"/>
        <dbReference type="ChEBI" id="CHEBI:30879"/>
        <dbReference type="ChEBI" id="CHEBI:35924"/>
        <dbReference type="ChEBI" id="CHEBI:50058"/>
        <dbReference type="EC" id="1.11.1.25"/>
    </reaction>
</comment>
<comment type="similarity">
    <text evidence="2">Belongs to the peroxiredoxin family. Prx5 subfamily.</text>
</comment>
<dbReference type="Pfam" id="PF08534">
    <property type="entry name" value="Redoxin"/>
    <property type="match status" value="1"/>
</dbReference>
<dbReference type="InterPro" id="IPR013740">
    <property type="entry name" value="Redoxin"/>
</dbReference>
<keyword evidence="7" id="KW-0560">Oxidoreductase</keyword>
<evidence type="ECO:0000256" key="4">
    <source>
        <dbReference type="ARBA" id="ARBA00013016"/>
    </source>
</evidence>
<dbReference type="PANTHER" id="PTHR21780">
    <property type="entry name" value="TRANSMEMBRANE PROTEIN 209"/>
    <property type="match status" value="1"/>
</dbReference>
<dbReference type="InterPro" id="IPR019176">
    <property type="entry name" value="Cytochrome_B561-rel"/>
</dbReference>
<organism evidence="11 12">
    <name type="scientific">Hibiscus sabdariffa</name>
    <name type="common">roselle</name>
    <dbReference type="NCBI Taxonomy" id="183260"/>
    <lineage>
        <taxon>Eukaryota</taxon>
        <taxon>Viridiplantae</taxon>
        <taxon>Streptophyta</taxon>
        <taxon>Embryophyta</taxon>
        <taxon>Tracheophyta</taxon>
        <taxon>Spermatophyta</taxon>
        <taxon>Magnoliopsida</taxon>
        <taxon>eudicotyledons</taxon>
        <taxon>Gunneridae</taxon>
        <taxon>Pentapetalae</taxon>
        <taxon>rosids</taxon>
        <taxon>malvids</taxon>
        <taxon>Malvales</taxon>
        <taxon>Malvaceae</taxon>
        <taxon>Malvoideae</taxon>
        <taxon>Hibiscus</taxon>
    </lineage>
</organism>
<evidence type="ECO:0000256" key="5">
    <source>
        <dbReference type="ARBA" id="ARBA00022559"/>
    </source>
</evidence>
<evidence type="ECO:0000313" key="12">
    <source>
        <dbReference type="Proteomes" id="UP001472677"/>
    </source>
</evidence>
<reference evidence="11 12" key="1">
    <citation type="journal article" date="2024" name="G3 (Bethesda)">
        <title>Genome assembly of Hibiscus sabdariffa L. provides insights into metabolisms of medicinal natural products.</title>
        <authorList>
            <person name="Kim T."/>
        </authorList>
    </citation>
    <scope>NUCLEOTIDE SEQUENCE [LARGE SCALE GENOMIC DNA]</scope>
    <source>
        <strain evidence="11">TK-2024</strain>
        <tissue evidence="11">Old leaves</tissue>
    </source>
</reference>
<dbReference type="InterPro" id="IPR037944">
    <property type="entry name" value="PRX5-like"/>
</dbReference>
<dbReference type="SUPFAM" id="SSF52833">
    <property type="entry name" value="Thioredoxin-like"/>
    <property type="match status" value="1"/>
</dbReference>
<feature type="compositionally biased region" description="Low complexity" evidence="9">
    <location>
        <begin position="572"/>
        <end position="585"/>
    </location>
</feature>
<dbReference type="CDD" id="cd03013">
    <property type="entry name" value="PRX5_like"/>
    <property type="match status" value="1"/>
</dbReference>
<name>A0ABR2FMM3_9ROSI</name>
<feature type="compositionally biased region" description="Low complexity" evidence="9">
    <location>
        <begin position="599"/>
        <end position="613"/>
    </location>
</feature>
<accession>A0ABR2FMM3</accession>
<feature type="region of interest" description="Disordered" evidence="9">
    <location>
        <begin position="558"/>
        <end position="621"/>
    </location>
</feature>
<gene>
    <name evidence="11" type="ORF">V6N12_072365</name>
</gene>
<evidence type="ECO:0000256" key="1">
    <source>
        <dbReference type="ARBA" id="ARBA00001711"/>
    </source>
</evidence>
<dbReference type="InterPro" id="IPR013766">
    <property type="entry name" value="Thioredoxin_domain"/>
</dbReference>
<dbReference type="EC" id="1.11.1.25" evidence="4"/>
<keyword evidence="6" id="KW-0049">Antioxidant</keyword>
<dbReference type="Proteomes" id="UP001472677">
    <property type="component" value="Unassembled WGS sequence"/>
</dbReference>
<proteinExistence type="inferred from homology"/>
<evidence type="ECO:0000259" key="10">
    <source>
        <dbReference type="PROSITE" id="PS51352"/>
    </source>
</evidence>
<sequence>MAASLTISRFFSSTANATAKFSSKSLSSNLCISPLSLNLHRRPSKPISFSTKATPIYAAISVGDKLPEATLSYFDSDGELQTTTISSLTAGKKAVLFAVPGAFTPTCSQKHLPGFVEKSGELKAKGVDAIACISVNDAFVMRAWKENLGINDEVLLLSDGNGEFTKKIGCEMDLSDKPVGLGVRSRRYALLAEDGVVKLLNLEEGGAFTFSGAEDILKSYASTLPRGNIPFRKPNDHKPLEPGGVIVDAGIRKPNDHKPSENINGPGFKRISRNQQDDCYKGNVAGTACKLFGFHLLPIHKILDLLRGIVESKTGPWKCIFPLKTEDPVGLPQVTGNQEVRIGRQLLCYIRKIFEVLKLRSVNKKGTKFLYGQCHAYAIKPVIEITNIKFKSPPSPAPSAFLLFPETGKTMEAAGNQDRASPPSKPSKFSVYQNPALSAALTATSLQPSKTTLLCIFCLSSASAVALLSITSRGTGLADRLKFGNFSEEVAYIFAKGIQTASGVVFIGTVFALFKAISLHRTRSIVSVPVVSPSKATKDQPQLTKRQLGLLGIKPKVEQVAPDSSKKPPKSKPSVKSSSDVLVPLHPQINGSDRKARVNSNKSNTSGGNKMNSFASPSRSMGSPSLYHVPVSASTLSPLQTSPGLESVVKTPWSTKRASYTKEITTEEQLEQFLAEVDEKITESAGKLATPPATISGFGLASPNTVTNSANTSGTTRSTPLRPVRMSPGSQKFTTPPRKGEGDLPSPMSIEESIEAFKHLGIYPQIEQWRDRLRQWFSSVLLNPLLNKIETSHIQVMQAAAKLNISVTVTQVGSDLPTNGSSATSSKPERMKEWQPVFTLEEEGLLHQLSATLVQALEASVSNPLAIQQQAQQNPLIPVMQECVNAITEHQRLHALMKGEWMKGLLPQSSVRADYTVQRIRELAEGTCLKNYEYLGSGEIFDKKNKWTHDLPTDSHLLLYLFCAFMEHPKWMLHVDPTSYTGAQSSKNPLFLGVLPPKDRLPEKYVAVISGFPSILHPGACILAVGKQNPPSFALYWDKKLQFSLQGRSALWDSILLLCHRIKVEYGGIVRGMHLASSALNILSVLDPQTEA</sequence>
<feature type="region of interest" description="Disordered" evidence="9">
    <location>
        <begin position="698"/>
        <end position="746"/>
    </location>
</feature>
<feature type="domain" description="Thioredoxin" evidence="10">
    <location>
        <begin position="60"/>
        <end position="222"/>
    </location>
</feature>
<evidence type="ECO:0000256" key="7">
    <source>
        <dbReference type="ARBA" id="ARBA00023002"/>
    </source>
</evidence>
<feature type="compositionally biased region" description="Polar residues" evidence="9">
    <location>
        <begin position="702"/>
        <end position="719"/>
    </location>
</feature>
<evidence type="ECO:0000313" key="11">
    <source>
        <dbReference type="EMBL" id="KAK8582173.1"/>
    </source>
</evidence>
<dbReference type="InterPro" id="IPR036249">
    <property type="entry name" value="Thioredoxin-like_sf"/>
</dbReference>
<dbReference type="Gene3D" id="3.40.30.10">
    <property type="entry name" value="Glutaredoxin"/>
    <property type="match status" value="1"/>
</dbReference>
<dbReference type="PROSITE" id="PS51352">
    <property type="entry name" value="THIOREDOXIN_2"/>
    <property type="match status" value="1"/>
</dbReference>
<comment type="subunit">
    <text evidence="3">Monomer.</text>
</comment>
<dbReference type="Pfam" id="PF09786">
    <property type="entry name" value="CytochromB561_N"/>
    <property type="match status" value="1"/>
</dbReference>
<comment type="caution">
    <text evidence="11">The sequence shown here is derived from an EMBL/GenBank/DDBJ whole genome shotgun (WGS) entry which is preliminary data.</text>
</comment>
<dbReference type="EMBL" id="JBBPBM010000006">
    <property type="protein sequence ID" value="KAK8582173.1"/>
    <property type="molecule type" value="Genomic_DNA"/>
</dbReference>
<evidence type="ECO:0000256" key="6">
    <source>
        <dbReference type="ARBA" id="ARBA00022862"/>
    </source>
</evidence>
<evidence type="ECO:0000256" key="3">
    <source>
        <dbReference type="ARBA" id="ARBA00011245"/>
    </source>
</evidence>
<evidence type="ECO:0000256" key="9">
    <source>
        <dbReference type="SAM" id="MobiDB-lite"/>
    </source>
</evidence>
<evidence type="ECO:0000256" key="2">
    <source>
        <dbReference type="ARBA" id="ARBA00010505"/>
    </source>
</evidence>
<keyword evidence="12" id="KW-1185">Reference proteome</keyword>
<evidence type="ECO:0000256" key="8">
    <source>
        <dbReference type="ARBA" id="ARBA00031688"/>
    </source>
</evidence>
<keyword evidence="5" id="KW-0575">Peroxidase</keyword>